<evidence type="ECO:0000259" key="5">
    <source>
        <dbReference type="PROSITE" id="PS51307"/>
    </source>
</evidence>
<dbReference type="Pfam" id="PF08687">
    <property type="entry name" value="ASD2"/>
    <property type="match status" value="1"/>
</dbReference>
<accession>A0A8C4NLU9</accession>
<protein>
    <recommendedName>
        <fullName evidence="5">ASD2 domain-containing protein</fullName>
    </recommendedName>
</protein>
<dbReference type="OMA" id="PNRGWPQ"/>
<evidence type="ECO:0000313" key="7">
    <source>
        <dbReference type="Proteomes" id="UP000694388"/>
    </source>
</evidence>
<dbReference type="AlphaFoldDB" id="A0A8C4NLU9"/>
<evidence type="ECO:0000256" key="3">
    <source>
        <dbReference type="ARBA" id="ARBA00022490"/>
    </source>
</evidence>
<dbReference type="Ensembl" id="ENSEBUT00000005904.1">
    <property type="protein sequence ID" value="ENSEBUP00000005466.1"/>
    <property type="gene ID" value="ENSEBUG00000003715.1"/>
</dbReference>
<keyword evidence="3" id="KW-0963">Cytoplasm</keyword>
<evidence type="ECO:0000256" key="4">
    <source>
        <dbReference type="ARBA" id="ARBA00023212"/>
    </source>
</evidence>
<dbReference type="InterPro" id="IPR027685">
    <property type="entry name" value="Shroom_fam"/>
</dbReference>
<dbReference type="GO" id="GO:0043296">
    <property type="term" value="C:apical junction complex"/>
    <property type="evidence" value="ECO:0007669"/>
    <property type="project" value="TreeGrafter"/>
</dbReference>
<dbReference type="Gene3D" id="6.10.250.3120">
    <property type="match status" value="1"/>
</dbReference>
<dbReference type="Proteomes" id="UP000694388">
    <property type="component" value="Unplaced"/>
</dbReference>
<sequence length="240" mass="27498">MVEEELMVSSSSLPACPAYYLVSAAKAELLMKLKEMQPSGPGEEEEMYPDLTEKKAELIHSIGRKLQTLREARQSLLQDVHENEQLGANVEVNVCAVCKPNELDKYRMFVGDLDKVVNLLLSLSGRLARVDNALCSLGEDTRLEDRHLLEEKRRVLSAQYQDACELKENLERRRHLVDSILAGLLSPDHLQDYQHFIKLKSALVEEQRELDEKIKLGEEQLRCLRESMPPEYCLTETYNN</sequence>
<keyword evidence="4" id="KW-0206">Cytoskeleton</keyword>
<dbReference type="PANTHER" id="PTHR15012">
    <property type="entry name" value="APICAL PROTEIN/SHROOM-RELATED"/>
    <property type="match status" value="1"/>
</dbReference>
<dbReference type="GO" id="GO:0051015">
    <property type="term" value="F:actin filament binding"/>
    <property type="evidence" value="ECO:0007669"/>
    <property type="project" value="InterPro"/>
</dbReference>
<dbReference type="GO" id="GO:0030864">
    <property type="term" value="C:cortical actin cytoskeleton"/>
    <property type="evidence" value="ECO:0007669"/>
    <property type="project" value="TreeGrafter"/>
</dbReference>
<dbReference type="GO" id="GO:0005912">
    <property type="term" value="C:adherens junction"/>
    <property type="evidence" value="ECO:0007669"/>
    <property type="project" value="TreeGrafter"/>
</dbReference>
<dbReference type="PROSITE" id="PS51307">
    <property type="entry name" value="ASD2"/>
    <property type="match status" value="1"/>
</dbReference>
<evidence type="ECO:0000313" key="6">
    <source>
        <dbReference type="Ensembl" id="ENSEBUP00000005466.1"/>
    </source>
</evidence>
<name>A0A8C4NLU9_EPTBU</name>
<evidence type="ECO:0000256" key="2">
    <source>
        <dbReference type="ARBA" id="ARBA00006469"/>
    </source>
</evidence>
<comment type="similarity">
    <text evidence="2">Belongs to the shroom family.</text>
</comment>
<dbReference type="InterPro" id="IPR014799">
    <property type="entry name" value="ASD2_dom"/>
</dbReference>
<evidence type="ECO:0000256" key="1">
    <source>
        <dbReference type="ARBA" id="ARBA00004245"/>
    </source>
</evidence>
<dbReference type="PANTHER" id="PTHR15012:SF32">
    <property type="entry name" value="PROTEIN SHROOM"/>
    <property type="match status" value="1"/>
</dbReference>
<organism evidence="6 7">
    <name type="scientific">Eptatretus burgeri</name>
    <name type="common">Inshore hagfish</name>
    <dbReference type="NCBI Taxonomy" id="7764"/>
    <lineage>
        <taxon>Eukaryota</taxon>
        <taxon>Metazoa</taxon>
        <taxon>Chordata</taxon>
        <taxon>Craniata</taxon>
        <taxon>Vertebrata</taxon>
        <taxon>Cyclostomata</taxon>
        <taxon>Myxini</taxon>
        <taxon>Myxiniformes</taxon>
        <taxon>Myxinidae</taxon>
        <taxon>Eptatretinae</taxon>
        <taxon>Eptatretus</taxon>
    </lineage>
</organism>
<dbReference type="GO" id="GO:0007015">
    <property type="term" value="P:actin filament organization"/>
    <property type="evidence" value="ECO:0007669"/>
    <property type="project" value="TreeGrafter"/>
</dbReference>
<dbReference type="GO" id="GO:0016324">
    <property type="term" value="C:apical plasma membrane"/>
    <property type="evidence" value="ECO:0007669"/>
    <property type="project" value="TreeGrafter"/>
</dbReference>
<reference evidence="6" key="2">
    <citation type="submission" date="2025-09" db="UniProtKB">
        <authorList>
            <consortium name="Ensembl"/>
        </authorList>
    </citation>
    <scope>IDENTIFICATION</scope>
</reference>
<comment type="subcellular location">
    <subcellularLocation>
        <location evidence="1">Cytoplasm</location>
        <location evidence="1">Cytoskeleton</location>
    </subcellularLocation>
</comment>
<reference evidence="6" key="1">
    <citation type="submission" date="2025-08" db="UniProtKB">
        <authorList>
            <consortium name="Ensembl"/>
        </authorList>
    </citation>
    <scope>IDENTIFICATION</scope>
</reference>
<feature type="domain" description="ASD2" evidence="5">
    <location>
        <begin position="1"/>
        <end position="229"/>
    </location>
</feature>
<dbReference type="GeneTree" id="ENSGT00940000157778"/>
<proteinExistence type="inferred from homology"/>
<keyword evidence="7" id="KW-1185">Reference proteome</keyword>